<dbReference type="SMART" id="SM00733">
    <property type="entry name" value="Mterf"/>
    <property type="match status" value="4"/>
</dbReference>
<dbReference type="Pfam" id="PF02536">
    <property type="entry name" value="mTERF"/>
    <property type="match status" value="1"/>
</dbReference>
<dbReference type="InterPro" id="IPR003690">
    <property type="entry name" value="MTERF"/>
</dbReference>
<proteinExistence type="inferred from homology"/>
<evidence type="ECO:0000313" key="3">
    <source>
        <dbReference type="EMBL" id="EAT37912.1"/>
    </source>
</evidence>
<dbReference type="EMBL" id="CH477641">
    <property type="protein sequence ID" value="EAT37912.1"/>
    <property type="molecule type" value="Genomic_DNA"/>
</dbReference>
<dbReference type="InterPro" id="IPR038538">
    <property type="entry name" value="MTERF_sf"/>
</dbReference>
<reference evidence="3" key="1">
    <citation type="submission" date="2005-10" db="EMBL/GenBank/DDBJ databases">
        <authorList>
            <person name="Loftus B.J."/>
            <person name="Nene V.M."/>
            <person name="Hannick L.I."/>
            <person name="Bidwell S."/>
            <person name="Haas B."/>
            <person name="Amedeo P."/>
            <person name="Orvis J."/>
            <person name="Wortman J.R."/>
            <person name="White O.R."/>
            <person name="Salzberg S."/>
            <person name="Shumway M."/>
            <person name="Koo H."/>
            <person name="Zhao Y."/>
            <person name="Holmes M."/>
            <person name="Miller J."/>
            <person name="Schatz M."/>
            <person name="Pop M."/>
            <person name="Pai G."/>
            <person name="Utterback T."/>
            <person name="Rogers Y.-H."/>
            <person name="Kravitz S."/>
            <person name="Fraser C.M."/>
        </authorList>
    </citation>
    <scope>NUCLEOTIDE SEQUENCE</scope>
    <source>
        <strain evidence="3">Liverpool</strain>
    </source>
</reference>
<reference evidence="3" key="2">
    <citation type="journal article" date="2007" name="Science">
        <title>Genome sequence of Aedes aegypti, a major arbovirus vector.</title>
        <authorList>
            <person name="Nene V."/>
            <person name="Wortman J.R."/>
            <person name="Lawson D."/>
            <person name="Haas B."/>
            <person name="Kodira C."/>
            <person name="Tu Z.J."/>
            <person name="Loftus B."/>
            <person name="Xi Z."/>
            <person name="Megy K."/>
            <person name="Grabherr M."/>
            <person name="Ren Q."/>
            <person name="Zdobnov E.M."/>
            <person name="Lobo N.F."/>
            <person name="Campbell K.S."/>
            <person name="Brown S.E."/>
            <person name="Bonaldo M.F."/>
            <person name="Zhu J."/>
            <person name="Sinkins S.P."/>
            <person name="Hogenkamp D.G."/>
            <person name="Amedeo P."/>
            <person name="Arensburger P."/>
            <person name="Atkinson P.W."/>
            <person name="Bidwell S."/>
            <person name="Biedler J."/>
            <person name="Birney E."/>
            <person name="Bruggner R.V."/>
            <person name="Costas J."/>
            <person name="Coy M.R."/>
            <person name="Crabtree J."/>
            <person name="Crawford M."/>
            <person name="Debruyn B."/>
            <person name="Decaprio D."/>
            <person name="Eiglmeier K."/>
            <person name="Eisenstadt E."/>
            <person name="El-Dorry H."/>
            <person name="Gelbart W.M."/>
            <person name="Gomes S.L."/>
            <person name="Hammond M."/>
            <person name="Hannick L.I."/>
            <person name="Hogan J.R."/>
            <person name="Holmes M.H."/>
            <person name="Jaffe D."/>
            <person name="Johnston J.S."/>
            <person name="Kennedy R.C."/>
            <person name="Koo H."/>
            <person name="Kravitz S."/>
            <person name="Kriventseva E.V."/>
            <person name="Kulp D."/>
            <person name="Labutti K."/>
            <person name="Lee E."/>
            <person name="Li S."/>
            <person name="Lovin D.D."/>
            <person name="Mao C."/>
            <person name="Mauceli E."/>
            <person name="Menck C.F."/>
            <person name="Miller J.R."/>
            <person name="Montgomery P."/>
            <person name="Mori A."/>
            <person name="Nascimento A.L."/>
            <person name="Naveira H.F."/>
            <person name="Nusbaum C."/>
            <person name="O'leary S."/>
            <person name="Orvis J."/>
            <person name="Pertea M."/>
            <person name="Quesneville H."/>
            <person name="Reidenbach K.R."/>
            <person name="Rogers Y.H."/>
            <person name="Roth C.W."/>
            <person name="Schneider J.R."/>
            <person name="Schatz M."/>
            <person name="Shumway M."/>
            <person name="Stanke M."/>
            <person name="Stinson E.O."/>
            <person name="Tubio J.M."/>
            <person name="Vanzee J.P."/>
            <person name="Verjovski-Almeida S."/>
            <person name="Werner D."/>
            <person name="White O."/>
            <person name="Wyder S."/>
            <person name="Zeng Q."/>
            <person name="Zhao Q."/>
            <person name="Zhao Y."/>
            <person name="Hill C.A."/>
            <person name="Raikhel A.S."/>
            <person name="Soares M.B."/>
            <person name="Knudson D.L."/>
            <person name="Lee N.H."/>
            <person name="Galagan J."/>
            <person name="Salzberg S.L."/>
            <person name="Paulsen I.T."/>
            <person name="Dimopoulos G."/>
            <person name="Collins F.H."/>
            <person name="Birren B."/>
            <person name="Fraser-Liggett C.M."/>
            <person name="Severson D.W."/>
        </authorList>
    </citation>
    <scope>NUCLEOTIDE SEQUENCE [LARGE SCALE GENOMIC DNA]</scope>
    <source>
        <strain evidence="3">Liverpool</strain>
    </source>
</reference>
<dbReference type="PANTHER" id="PTHR15437:SF6">
    <property type="entry name" value="TRANSCRIPTION TERMINATION FACTOR, MITOCHONDRIAL"/>
    <property type="match status" value="1"/>
</dbReference>
<evidence type="ECO:0000313" key="4">
    <source>
        <dbReference type="Proteomes" id="UP000682892"/>
    </source>
</evidence>
<dbReference type="PANTHER" id="PTHR15437">
    <property type="entry name" value="TRANSCRIPTION TERMINATION FACTOR, MITOCHONDRIAL"/>
    <property type="match status" value="1"/>
</dbReference>
<dbReference type="FunFam" id="1.25.70.10:FF:000024">
    <property type="entry name" value="Transcription termination factor, mitochondrial"/>
    <property type="match status" value="1"/>
</dbReference>
<dbReference type="OMA" id="GKKLMPW"/>
<reference evidence="3" key="3">
    <citation type="submission" date="2012-09" db="EMBL/GenBank/DDBJ databases">
        <authorList>
            <consortium name="VectorBase"/>
        </authorList>
    </citation>
    <scope>NUCLEOTIDE SEQUENCE</scope>
    <source>
        <strain evidence="3">Liverpool</strain>
    </source>
</reference>
<protein>
    <submittedName>
        <fullName evidence="3">AAEL010136-PA</fullName>
    </submittedName>
</protein>
<name>A0A1S4FPK5_AEDAE</name>
<dbReference type="GO" id="GO:0003676">
    <property type="term" value="F:nucleic acid binding"/>
    <property type="evidence" value="ECO:0007669"/>
    <property type="project" value="InterPro"/>
</dbReference>
<gene>
    <name evidence="3" type="ORF">AaeL_AAEL010136</name>
</gene>
<dbReference type="GO" id="GO:0006393">
    <property type="term" value="P:termination of mitochondrial transcription"/>
    <property type="evidence" value="ECO:0007669"/>
    <property type="project" value="TreeGrafter"/>
</dbReference>
<organism evidence="3 4">
    <name type="scientific">Aedes aegypti</name>
    <name type="common">Yellowfever mosquito</name>
    <name type="synonym">Culex aegypti</name>
    <dbReference type="NCBI Taxonomy" id="7159"/>
    <lineage>
        <taxon>Eukaryota</taxon>
        <taxon>Metazoa</taxon>
        <taxon>Ecdysozoa</taxon>
        <taxon>Arthropoda</taxon>
        <taxon>Hexapoda</taxon>
        <taxon>Insecta</taxon>
        <taxon>Pterygota</taxon>
        <taxon>Neoptera</taxon>
        <taxon>Endopterygota</taxon>
        <taxon>Diptera</taxon>
        <taxon>Nematocera</taxon>
        <taxon>Culicoidea</taxon>
        <taxon>Culicidae</taxon>
        <taxon>Culicinae</taxon>
        <taxon>Aedini</taxon>
        <taxon>Aedes</taxon>
        <taxon>Stegomyia</taxon>
    </lineage>
</organism>
<comment type="similarity">
    <text evidence="1">Belongs to the mTERF family.</text>
</comment>
<dbReference type="HOGENOM" id="CLU_434314_0_0_1"/>
<dbReference type="Gene3D" id="1.25.70.10">
    <property type="entry name" value="Transcription termination factor 3, mitochondrial"/>
    <property type="match status" value="2"/>
</dbReference>
<keyword evidence="2" id="KW-0809">Transit peptide</keyword>
<accession>A0A1S4FPK5</accession>
<dbReference type="AlphaFoldDB" id="A0A1S4FPK5"/>
<dbReference type="GO" id="GO:0005759">
    <property type="term" value="C:mitochondrial matrix"/>
    <property type="evidence" value="ECO:0007669"/>
    <property type="project" value="TreeGrafter"/>
</dbReference>
<dbReference type="KEGG" id="aag:5572919"/>
<evidence type="ECO:0000256" key="2">
    <source>
        <dbReference type="ARBA" id="ARBA00022946"/>
    </source>
</evidence>
<dbReference type="OrthoDB" id="75923at2759"/>
<dbReference type="CTD" id="34837"/>
<sequence length="640" mass="74259">MLKFPSFHTRCFQILSESRLIRAGSCGLRHHRMVRFVHTQSAGLCNREDDLPIGVETITDPIKVQRATTLWKKEELLDRMNDLLHCNPEDLERVYKVNKKTLKTVPPKLITDNIRLLLERGVSEKSILNHPKILSINYDELGNKLDCLMNFKDLQDINHVVPFLSIPMDVLERVIEISQNETIEHGNRIYYLNAKTGVDFETISRYFATSIRVYRIALDKFKSNLDYCLQHLEPSDIVKHLSVLAYASSSIVERLQMLKNSPLQKIKPWMVRVPNLALEKSFEKVIEKGANPSFKDPITEMWFENHVLKRVECLLECSEEEAKICYDACKGAVSLLDNVEQLLEKQITKETILRNPTVLMAKKEELATKILKLTELTGLRDMNDMIPLCTLKPYQVIKIVNSMNSESLPNNSNRIYHFADKTKIPPADVAKQFARRTFMFRIPKESFMENLDHFVENMDSEDVLADLWAFKYSPTVVAERIARAKKVRGKKLMPWMVRCPDTVLEKSLQLTKENGELLGENETIVEYFGKRLGFNRDVTNAIFLKTPSVRNVRVTKVKKVIDYLLEELDYTPHDIALNPRILMHSLQTTKKRMEQLKQIGCRPRSLIIVCRSKRQYDLFLKEWEEAKERRKKALASSGSY</sequence>
<dbReference type="Proteomes" id="UP000682892">
    <property type="component" value="Chromosome 2"/>
</dbReference>
<evidence type="ECO:0000256" key="1">
    <source>
        <dbReference type="ARBA" id="ARBA00007692"/>
    </source>
</evidence>